<proteinExistence type="predicted"/>
<evidence type="ECO:0000313" key="2">
    <source>
        <dbReference type="Proteomes" id="UP000008493"/>
    </source>
</evidence>
<evidence type="ECO:0000313" key="1">
    <source>
        <dbReference type="EMBL" id="EKM75845.1"/>
    </source>
</evidence>
<name>K5XMM2_AGABU</name>
<gene>
    <name evidence="1" type="ORF">AGABI1DRAFT_116165</name>
</gene>
<protein>
    <submittedName>
        <fullName evidence="1">Uncharacterized protein</fullName>
    </submittedName>
</protein>
<dbReference type="AlphaFoldDB" id="K5XMM2"/>
<dbReference type="InParanoid" id="K5XMM2"/>
<dbReference type="RefSeq" id="XP_007333573.1">
    <property type="nucleotide sequence ID" value="XM_007333511.1"/>
</dbReference>
<sequence length="67" mass="7051">MPFVPLVTFVIPPPPPPVRGIPARVFDAAAAAAAAALACEVCGRKLYLYDLNCSLLFLLDGKGRVPV</sequence>
<dbReference type="HOGENOM" id="CLU_2811778_0_0_1"/>
<reference evidence="2" key="1">
    <citation type="journal article" date="2012" name="Proc. Natl. Acad. Sci. U.S.A.">
        <title>Genome sequence of the button mushroom Agaricus bisporus reveals mechanisms governing adaptation to a humic-rich ecological niche.</title>
        <authorList>
            <person name="Morin E."/>
            <person name="Kohler A."/>
            <person name="Baker A.R."/>
            <person name="Foulongne-Oriol M."/>
            <person name="Lombard V."/>
            <person name="Nagy L.G."/>
            <person name="Ohm R.A."/>
            <person name="Patyshakuliyeva A."/>
            <person name="Brun A."/>
            <person name="Aerts A.L."/>
            <person name="Bailey A.M."/>
            <person name="Billette C."/>
            <person name="Coutinho P.M."/>
            <person name="Deakin G."/>
            <person name="Doddapaneni H."/>
            <person name="Floudas D."/>
            <person name="Grimwood J."/>
            <person name="Hilden K."/>
            <person name="Kuees U."/>
            <person name="LaButti K.M."/>
            <person name="Lapidus A."/>
            <person name="Lindquist E.A."/>
            <person name="Lucas S.M."/>
            <person name="Murat C."/>
            <person name="Riley R.W."/>
            <person name="Salamov A.A."/>
            <person name="Schmutz J."/>
            <person name="Subramanian V."/>
            <person name="Woesten H.A.B."/>
            <person name="Xu J."/>
            <person name="Eastwood D.C."/>
            <person name="Foster G.D."/>
            <person name="Sonnenberg A.S."/>
            <person name="Cullen D."/>
            <person name="de Vries R.P."/>
            <person name="Lundell T."/>
            <person name="Hibbett D.S."/>
            <person name="Henrissat B."/>
            <person name="Burton K.S."/>
            <person name="Kerrigan R.W."/>
            <person name="Challen M.P."/>
            <person name="Grigoriev I.V."/>
            <person name="Martin F."/>
        </authorList>
    </citation>
    <scope>NUCLEOTIDE SEQUENCE [LARGE SCALE GENOMIC DNA]</scope>
    <source>
        <strain evidence="2">JB137-S8 / ATCC MYA-4627 / FGSC 10392</strain>
    </source>
</reference>
<dbReference type="KEGG" id="abp:AGABI1DRAFT116165"/>
<keyword evidence="2" id="KW-1185">Reference proteome</keyword>
<organism evidence="1 2">
    <name type="scientific">Agaricus bisporus var. burnettii (strain JB137-S8 / ATCC MYA-4627 / FGSC 10392)</name>
    <name type="common">White button mushroom</name>
    <dbReference type="NCBI Taxonomy" id="597362"/>
    <lineage>
        <taxon>Eukaryota</taxon>
        <taxon>Fungi</taxon>
        <taxon>Dikarya</taxon>
        <taxon>Basidiomycota</taxon>
        <taxon>Agaricomycotina</taxon>
        <taxon>Agaricomycetes</taxon>
        <taxon>Agaricomycetidae</taxon>
        <taxon>Agaricales</taxon>
        <taxon>Agaricineae</taxon>
        <taxon>Agaricaceae</taxon>
        <taxon>Agaricus</taxon>
    </lineage>
</organism>
<dbReference type="EMBL" id="JH971408">
    <property type="protein sequence ID" value="EKM75845.1"/>
    <property type="molecule type" value="Genomic_DNA"/>
</dbReference>
<accession>K5XMM2</accession>
<dbReference type="Proteomes" id="UP000008493">
    <property type="component" value="Unassembled WGS sequence"/>
</dbReference>
<dbReference type="GeneID" id="18824994"/>